<dbReference type="RefSeq" id="WP_207118249.1">
    <property type="nucleotide sequence ID" value="NZ_JAFLEQ010000003.1"/>
</dbReference>
<proteinExistence type="inferred from homology"/>
<dbReference type="AlphaFoldDB" id="A0A939DYG7"/>
<dbReference type="InterPro" id="IPR029069">
    <property type="entry name" value="HotDog_dom_sf"/>
</dbReference>
<evidence type="ECO:0000259" key="3">
    <source>
        <dbReference type="Pfam" id="PF03061"/>
    </source>
</evidence>
<feature type="domain" description="Thioesterase" evidence="3">
    <location>
        <begin position="65"/>
        <end position="135"/>
    </location>
</feature>
<dbReference type="GO" id="GO:0005829">
    <property type="term" value="C:cytosol"/>
    <property type="evidence" value="ECO:0007669"/>
    <property type="project" value="TreeGrafter"/>
</dbReference>
<dbReference type="EMBL" id="JAFLEQ010000003">
    <property type="protein sequence ID" value="MBN9643555.1"/>
    <property type="molecule type" value="Genomic_DNA"/>
</dbReference>
<dbReference type="Proteomes" id="UP000664332">
    <property type="component" value="Unassembled WGS sequence"/>
</dbReference>
<dbReference type="GO" id="GO:0061522">
    <property type="term" value="F:1,4-dihydroxy-2-naphthoyl-CoA thioesterase activity"/>
    <property type="evidence" value="ECO:0007669"/>
    <property type="project" value="TreeGrafter"/>
</dbReference>
<comment type="similarity">
    <text evidence="1">Belongs to the thioesterase PaaI family.</text>
</comment>
<dbReference type="CDD" id="cd03443">
    <property type="entry name" value="PaaI_thioesterase"/>
    <property type="match status" value="1"/>
</dbReference>
<organism evidence="4 5">
    <name type="scientific">Corynebacterium mendelii</name>
    <dbReference type="NCBI Taxonomy" id="2765362"/>
    <lineage>
        <taxon>Bacteria</taxon>
        <taxon>Bacillati</taxon>
        <taxon>Actinomycetota</taxon>
        <taxon>Actinomycetes</taxon>
        <taxon>Mycobacteriales</taxon>
        <taxon>Corynebacteriaceae</taxon>
        <taxon>Corynebacterium</taxon>
    </lineage>
</organism>
<evidence type="ECO:0000313" key="4">
    <source>
        <dbReference type="EMBL" id="MBN9643555.1"/>
    </source>
</evidence>
<reference evidence="4" key="1">
    <citation type="submission" date="2021-03" db="EMBL/GenBank/DDBJ databases">
        <authorList>
            <person name="Sun Q."/>
        </authorList>
    </citation>
    <scope>NUCLEOTIDE SEQUENCE</scope>
    <source>
        <strain evidence="4">CCM 8862</strain>
    </source>
</reference>
<dbReference type="PANTHER" id="PTHR43240:SF5">
    <property type="entry name" value="1,4-DIHYDROXY-2-NAPHTHOYL-COA THIOESTERASE 1"/>
    <property type="match status" value="1"/>
</dbReference>
<comment type="caution">
    <text evidence="4">The sequence shown here is derived from an EMBL/GenBank/DDBJ whole genome shotgun (WGS) entry which is preliminary data.</text>
</comment>
<evidence type="ECO:0000313" key="5">
    <source>
        <dbReference type="Proteomes" id="UP000664332"/>
    </source>
</evidence>
<dbReference type="Gene3D" id="3.10.129.10">
    <property type="entry name" value="Hotdog Thioesterase"/>
    <property type="match status" value="1"/>
</dbReference>
<evidence type="ECO:0000256" key="2">
    <source>
        <dbReference type="ARBA" id="ARBA00022801"/>
    </source>
</evidence>
<keyword evidence="5" id="KW-1185">Reference proteome</keyword>
<gene>
    <name evidence="4" type="ORF">JZY06_02770</name>
</gene>
<dbReference type="PANTHER" id="PTHR43240">
    <property type="entry name" value="1,4-DIHYDROXY-2-NAPHTHOYL-COA THIOESTERASE 1"/>
    <property type="match status" value="1"/>
</dbReference>
<sequence>MDSDTKLWTFLARAHNQALSAAERAELNGLLTGLDAALGTTVTHLGPNQVEMSLTVTGDHLQPRGCVHGGVFASLVETAGSLMACVATGKKVVGTTNSTQLLKPVREGQLHVTATPVHTGRTTQLVEVTITDGSDSFLAVGQLRTLAAPER</sequence>
<keyword evidence="2" id="KW-0378">Hydrolase</keyword>
<dbReference type="InterPro" id="IPR003736">
    <property type="entry name" value="PAAI_dom"/>
</dbReference>
<dbReference type="Pfam" id="PF03061">
    <property type="entry name" value="4HBT"/>
    <property type="match status" value="1"/>
</dbReference>
<dbReference type="SUPFAM" id="SSF54637">
    <property type="entry name" value="Thioesterase/thiol ester dehydrase-isomerase"/>
    <property type="match status" value="1"/>
</dbReference>
<accession>A0A939DYG7</accession>
<evidence type="ECO:0000256" key="1">
    <source>
        <dbReference type="ARBA" id="ARBA00008324"/>
    </source>
</evidence>
<dbReference type="NCBIfam" id="TIGR00369">
    <property type="entry name" value="unchar_dom_1"/>
    <property type="match status" value="1"/>
</dbReference>
<protein>
    <submittedName>
        <fullName evidence="4">PaaI family thioesterase</fullName>
    </submittedName>
</protein>
<dbReference type="InterPro" id="IPR006683">
    <property type="entry name" value="Thioestr_dom"/>
</dbReference>
<name>A0A939DYG7_9CORY</name>